<dbReference type="SUPFAM" id="SSF63829">
    <property type="entry name" value="Calcium-dependent phosphotriesterase"/>
    <property type="match status" value="1"/>
</dbReference>
<reference evidence="3" key="1">
    <citation type="journal article" date="2019" name="Int. J. Syst. Evol. Microbiol.">
        <title>The Global Catalogue of Microorganisms (GCM) 10K type strain sequencing project: providing services to taxonomists for standard genome sequencing and annotation.</title>
        <authorList>
            <consortium name="The Broad Institute Genomics Platform"/>
            <consortium name="The Broad Institute Genome Sequencing Center for Infectious Disease"/>
            <person name="Wu L."/>
            <person name="Ma J."/>
        </authorList>
    </citation>
    <scope>NUCLEOTIDE SEQUENCE [LARGE SCALE GENOMIC DNA]</scope>
    <source>
        <strain evidence="3">JCM 18459</strain>
    </source>
</reference>
<feature type="chain" id="PRO_5046181282" evidence="1">
    <location>
        <begin position="22"/>
        <end position="362"/>
    </location>
</feature>
<accession>A0ABP9PNM8</accession>
<proteinExistence type="predicted"/>
<organism evidence="2 3">
    <name type="scientific">Nocardioides marinquilinus</name>
    <dbReference type="NCBI Taxonomy" id="1210400"/>
    <lineage>
        <taxon>Bacteria</taxon>
        <taxon>Bacillati</taxon>
        <taxon>Actinomycetota</taxon>
        <taxon>Actinomycetes</taxon>
        <taxon>Propionibacteriales</taxon>
        <taxon>Nocardioidaceae</taxon>
        <taxon>Nocardioides</taxon>
    </lineage>
</organism>
<gene>
    <name evidence="2" type="ORF">GCM10023340_21520</name>
</gene>
<evidence type="ECO:0000313" key="3">
    <source>
        <dbReference type="Proteomes" id="UP001500221"/>
    </source>
</evidence>
<keyword evidence="3" id="KW-1185">Reference proteome</keyword>
<dbReference type="PROSITE" id="PS51318">
    <property type="entry name" value="TAT"/>
    <property type="match status" value="1"/>
</dbReference>
<dbReference type="Proteomes" id="UP001500221">
    <property type="component" value="Unassembled WGS sequence"/>
</dbReference>
<dbReference type="NCBIfam" id="NF033206">
    <property type="entry name" value="ScyE_fam"/>
    <property type="match status" value="1"/>
</dbReference>
<sequence length="362" mass="37327">MPRRPLVLAAASAALAGLALAGTGLAPSSAAPAPAPAKPVVLAQGLVTPLSLAVSGDGTRYVAQNFAGSLLRQQGKGKPEVVFQAKKRGQEVGAVSVRRGDVRFAVSGRNRAVLMGIGDSGKAVQLADLRAHELAKNPDGRVTYGFRFASKQCLAKVPEGIPGRYTGEAFSHPYATAQVAGGRTYVADAGGNAILTVPRPGVVRTVAVIPPTAVKITQAFAEANQMPQCVVGKSYWFESVPTDVEVGPDGALYVTSLPGGPEDGSLGANGAVYRVDPATRSVKKVVSGLVSPTGLAVSANRTIFVAELFRGQVSRALPGQKTAKPFARTALPADVEIAGGVLYATDQALDEENGGRLVRIKR</sequence>
<comment type="caution">
    <text evidence="2">The sequence shown here is derived from an EMBL/GenBank/DDBJ whole genome shotgun (WGS) entry which is preliminary data.</text>
</comment>
<feature type="signal peptide" evidence="1">
    <location>
        <begin position="1"/>
        <end position="21"/>
    </location>
</feature>
<dbReference type="InterPro" id="IPR048031">
    <property type="entry name" value="ScyD/ScyE-like"/>
</dbReference>
<protein>
    <submittedName>
        <fullName evidence="2">ScyD/ScyE family protein</fullName>
    </submittedName>
</protein>
<evidence type="ECO:0000256" key="1">
    <source>
        <dbReference type="SAM" id="SignalP"/>
    </source>
</evidence>
<keyword evidence="1" id="KW-0732">Signal</keyword>
<dbReference type="InterPro" id="IPR006311">
    <property type="entry name" value="TAT_signal"/>
</dbReference>
<name>A0ABP9PNM8_9ACTN</name>
<dbReference type="InterPro" id="IPR011042">
    <property type="entry name" value="6-blade_b-propeller_TolB-like"/>
</dbReference>
<dbReference type="Gene3D" id="2.120.10.30">
    <property type="entry name" value="TolB, C-terminal domain"/>
    <property type="match status" value="1"/>
</dbReference>
<dbReference type="RefSeq" id="WP_345458117.1">
    <property type="nucleotide sequence ID" value="NZ_BAABKG010000002.1"/>
</dbReference>
<dbReference type="EMBL" id="BAABKG010000002">
    <property type="protein sequence ID" value="GAA5148100.1"/>
    <property type="molecule type" value="Genomic_DNA"/>
</dbReference>
<evidence type="ECO:0000313" key="2">
    <source>
        <dbReference type="EMBL" id="GAA5148100.1"/>
    </source>
</evidence>